<dbReference type="HOGENOM" id="CLU_024839_0_2_1"/>
<dbReference type="Proteomes" id="UP000054524">
    <property type="component" value="Unassembled WGS sequence"/>
</dbReference>
<keyword evidence="2" id="KW-0547">Nucleotide-binding</keyword>
<keyword evidence="6" id="KW-0472">Membrane</keyword>
<dbReference type="GO" id="GO:0005524">
    <property type="term" value="F:ATP binding"/>
    <property type="evidence" value="ECO:0007669"/>
    <property type="project" value="UniProtKB-KW"/>
</dbReference>
<dbReference type="GeneID" id="77677073"/>
<evidence type="ECO:0000256" key="3">
    <source>
        <dbReference type="ARBA" id="ARBA00022840"/>
    </source>
</evidence>
<evidence type="ECO:0000256" key="2">
    <source>
        <dbReference type="ARBA" id="ARBA00022741"/>
    </source>
</evidence>
<evidence type="ECO:0000256" key="6">
    <source>
        <dbReference type="SAM" id="Phobius"/>
    </source>
</evidence>
<keyword evidence="4" id="KW-0408">Iron</keyword>
<keyword evidence="6" id="KW-1133">Transmembrane helix</keyword>
<dbReference type="InterPro" id="IPR027417">
    <property type="entry name" value="P-loop_NTPase"/>
</dbReference>
<dbReference type="CDD" id="cd02037">
    <property type="entry name" value="Mrp_NBP35"/>
    <property type="match status" value="1"/>
</dbReference>
<feature type="transmembrane region" description="Helical" evidence="6">
    <location>
        <begin position="71"/>
        <end position="91"/>
    </location>
</feature>
<keyword evidence="5" id="KW-0411">Iron-sulfur</keyword>
<dbReference type="AlphaFoldDB" id="A0A086IZL0"/>
<dbReference type="Gene3D" id="3.40.50.300">
    <property type="entry name" value="P-loop containing nucleotide triphosphate hydrolases"/>
    <property type="match status" value="1"/>
</dbReference>
<dbReference type="GO" id="GO:0046872">
    <property type="term" value="F:metal ion binding"/>
    <property type="evidence" value="ECO:0007669"/>
    <property type="project" value="UniProtKB-KW"/>
</dbReference>
<evidence type="ECO:0000313" key="7">
    <source>
        <dbReference type="EMBL" id="KFG25328.1"/>
    </source>
</evidence>
<dbReference type="GO" id="GO:0016226">
    <property type="term" value="P:iron-sulfur cluster assembly"/>
    <property type="evidence" value="ECO:0007669"/>
    <property type="project" value="InterPro"/>
</dbReference>
<keyword evidence="3" id="KW-0067">ATP-binding</keyword>
<keyword evidence="8" id="KW-1185">Reference proteome</keyword>
<organism evidence="7 8">
    <name type="scientific">Nematocida ausubeli (strain ATCC PRA-371 / ERTm2)</name>
    <name type="common">Nematode killer fungus</name>
    <dbReference type="NCBI Taxonomy" id="1913371"/>
    <lineage>
        <taxon>Eukaryota</taxon>
        <taxon>Fungi</taxon>
        <taxon>Fungi incertae sedis</taxon>
        <taxon>Microsporidia</taxon>
        <taxon>Nematocida</taxon>
    </lineage>
</organism>
<keyword evidence="1" id="KW-0479">Metal-binding</keyword>
<dbReference type="GO" id="GO:0005829">
    <property type="term" value="C:cytosol"/>
    <property type="evidence" value="ECO:0007669"/>
    <property type="project" value="TreeGrafter"/>
</dbReference>
<name>A0A086IZL0_NEMA1</name>
<reference evidence="7 8" key="1">
    <citation type="journal article" date="2014" name="Genome Announc.">
        <title>Genome Sequence of the Microsporidian Species Nematocida sp1 Strain ERTm6 (ATCC PRA-372).</title>
        <authorList>
            <person name="Bakowski M.A."/>
            <person name="Priest M."/>
            <person name="Young S."/>
            <person name="Cuomo C.A."/>
            <person name="Troemel E.R."/>
        </authorList>
    </citation>
    <scope>NUCLEOTIDE SEQUENCE [LARGE SCALE GENOMIC DNA]</scope>
    <source>
        <strain evidence="7 8">ERTm6</strain>
    </source>
</reference>
<evidence type="ECO:0000256" key="1">
    <source>
        <dbReference type="ARBA" id="ARBA00022723"/>
    </source>
</evidence>
<gene>
    <name evidence="7" type="ORF">NESG_02100</name>
</gene>
<dbReference type="PANTHER" id="PTHR23264:SF19">
    <property type="entry name" value="CYTOSOLIC FE-S CLUSTER ASSEMBLY FACTOR NUBP2"/>
    <property type="match status" value="1"/>
</dbReference>
<dbReference type="EMBL" id="AKIJ01000005">
    <property type="protein sequence ID" value="KFG25328.1"/>
    <property type="molecule type" value="Genomic_DNA"/>
</dbReference>
<protein>
    <recommendedName>
        <fullName evidence="9">Iron-sulfur cluster carrier protein</fullName>
    </recommendedName>
</protein>
<evidence type="ECO:0000256" key="4">
    <source>
        <dbReference type="ARBA" id="ARBA00023004"/>
    </source>
</evidence>
<accession>A0A086IZL0</accession>
<comment type="caution">
    <text evidence="7">The sequence shown here is derived from an EMBL/GenBank/DDBJ whole genome shotgun (WGS) entry which is preliminary data.</text>
</comment>
<keyword evidence="6" id="KW-0812">Transmembrane</keyword>
<dbReference type="GO" id="GO:0051536">
    <property type="term" value="F:iron-sulfur cluster binding"/>
    <property type="evidence" value="ECO:0007669"/>
    <property type="project" value="UniProtKB-KW"/>
</dbReference>
<dbReference type="RefSeq" id="XP_052903883.1">
    <property type="nucleotide sequence ID" value="XM_053049712.1"/>
</dbReference>
<evidence type="ECO:0000313" key="8">
    <source>
        <dbReference type="Proteomes" id="UP000054524"/>
    </source>
</evidence>
<sequence>MKIICVASGKGGVGKSTVAFLLAKQASKTHRTILLDFDICGPSVGVLMDHTTEKVIMQEKGFKPIQKTERLFYLSIAAMIPSTSAVVWRAPKKLSLLKLFMESVSPAEYDYVIIDMPPGVTDEHDFICESVPEAEILIVTTSQNMALDEAAESIRMFQTRGMHVLGLIENMRTLRCPNCQNCISMFSKKGGELLAEDMSIRYLGHLDYVCDIDSQENPAVSDLMQKILL</sequence>
<dbReference type="InterPro" id="IPR019591">
    <property type="entry name" value="Mrp/NBP35_ATP-bd"/>
</dbReference>
<evidence type="ECO:0000256" key="5">
    <source>
        <dbReference type="ARBA" id="ARBA00023014"/>
    </source>
</evidence>
<dbReference type="InterPro" id="IPR033756">
    <property type="entry name" value="YlxH/NBP35"/>
</dbReference>
<dbReference type="Pfam" id="PF10609">
    <property type="entry name" value="ParA"/>
    <property type="match status" value="1"/>
</dbReference>
<proteinExistence type="predicted"/>
<evidence type="ECO:0008006" key="9">
    <source>
        <dbReference type="Google" id="ProtNLM"/>
    </source>
</evidence>
<dbReference type="PANTHER" id="PTHR23264">
    <property type="entry name" value="NUCLEOTIDE-BINDING PROTEIN NBP35 YEAST -RELATED"/>
    <property type="match status" value="1"/>
</dbReference>
<dbReference type="SUPFAM" id="SSF52540">
    <property type="entry name" value="P-loop containing nucleoside triphosphate hydrolases"/>
    <property type="match status" value="1"/>
</dbReference>
<dbReference type="GO" id="GO:0140663">
    <property type="term" value="F:ATP-dependent FeS chaperone activity"/>
    <property type="evidence" value="ECO:0007669"/>
    <property type="project" value="InterPro"/>
</dbReference>